<dbReference type="OrthoDB" id="267419at2"/>
<organism evidence="2 3">
    <name type="scientific">Gimesia algae</name>
    <dbReference type="NCBI Taxonomy" id="2527971"/>
    <lineage>
        <taxon>Bacteria</taxon>
        <taxon>Pseudomonadati</taxon>
        <taxon>Planctomycetota</taxon>
        <taxon>Planctomycetia</taxon>
        <taxon>Planctomycetales</taxon>
        <taxon>Planctomycetaceae</taxon>
        <taxon>Gimesia</taxon>
    </lineage>
</organism>
<proteinExistence type="predicted"/>
<dbReference type="Gene3D" id="1.20.120.520">
    <property type="entry name" value="nmb1532 protein domain like"/>
    <property type="match status" value="1"/>
</dbReference>
<dbReference type="InterPro" id="IPR012312">
    <property type="entry name" value="Hemerythrin-like"/>
</dbReference>
<evidence type="ECO:0000313" key="3">
    <source>
        <dbReference type="Proteomes" id="UP000316855"/>
    </source>
</evidence>
<sequence length="154" mass="18327">MNQKTNSHEHLQFLLDEHEEIFSHMQELKDWWAQLDEKGLPKFGEMGTRVKGFRDLLAKHFDDEEQEGYFKPVFDEAPGFCIMVPDFKKTHAEILFRIDDFITRLKETEPPFQNWNKALKEFEEILADLHEHEDQEVKMVQEAFNQSASKKAEI</sequence>
<dbReference type="AlphaFoldDB" id="A0A517VEZ3"/>
<dbReference type="Pfam" id="PF01814">
    <property type="entry name" value="Hemerythrin"/>
    <property type="match status" value="1"/>
</dbReference>
<name>A0A517VEZ3_9PLAN</name>
<gene>
    <name evidence="2" type="ORF">Pan161_32150</name>
</gene>
<dbReference type="KEGG" id="gax:Pan161_32150"/>
<accession>A0A517VEZ3</accession>
<evidence type="ECO:0000313" key="2">
    <source>
        <dbReference type="EMBL" id="QDT91556.1"/>
    </source>
</evidence>
<evidence type="ECO:0000259" key="1">
    <source>
        <dbReference type="Pfam" id="PF01814"/>
    </source>
</evidence>
<reference evidence="2 3" key="1">
    <citation type="submission" date="2019-02" db="EMBL/GenBank/DDBJ databases">
        <title>Deep-cultivation of Planctomycetes and their phenomic and genomic characterization uncovers novel biology.</title>
        <authorList>
            <person name="Wiegand S."/>
            <person name="Jogler M."/>
            <person name="Boedeker C."/>
            <person name="Pinto D."/>
            <person name="Vollmers J."/>
            <person name="Rivas-Marin E."/>
            <person name="Kohn T."/>
            <person name="Peeters S.H."/>
            <person name="Heuer A."/>
            <person name="Rast P."/>
            <person name="Oberbeckmann S."/>
            <person name="Bunk B."/>
            <person name="Jeske O."/>
            <person name="Meyerdierks A."/>
            <person name="Storesund J.E."/>
            <person name="Kallscheuer N."/>
            <person name="Luecker S."/>
            <person name="Lage O.M."/>
            <person name="Pohl T."/>
            <person name="Merkel B.J."/>
            <person name="Hornburger P."/>
            <person name="Mueller R.-W."/>
            <person name="Bruemmer F."/>
            <person name="Labrenz M."/>
            <person name="Spormann A.M."/>
            <person name="Op den Camp H."/>
            <person name="Overmann J."/>
            <person name="Amann R."/>
            <person name="Jetten M.S.M."/>
            <person name="Mascher T."/>
            <person name="Medema M.H."/>
            <person name="Devos D.P."/>
            <person name="Kaster A.-K."/>
            <person name="Ovreas L."/>
            <person name="Rohde M."/>
            <person name="Galperin M.Y."/>
            <person name="Jogler C."/>
        </authorList>
    </citation>
    <scope>NUCLEOTIDE SEQUENCE [LARGE SCALE GENOMIC DNA]</scope>
    <source>
        <strain evidence="2 3">Pan161</strain>
    </source>
</reference>
<protein>
    <recommendedName>
        <fullName evidence="1">Hemerythrin-like domain-containing protein</fullName>
    </recommendedName>
</protein>
<keyword evidence="3" id="KW-1185">Reference proteome</keyword>
<feature type="domain" description="Hemerythrin-like" evidence="1">
    <location>
        <begin position="12"/>
        <end position="136"/>
    </location>
</feature>
<dbReference type="Proteomes" id="UP000316855">
    <property type="component" value="Chromosome"/>
</dbReference>
<dbReference type="EMBL" id="CP036343">
    <property type="protein sequence ID" value="QDT91556.1"/>
    <property type="molecule type" value="Genomic_DNA"/>
</dbReference>
<dbReference type="RefSeq" id="WP_145228509.1">
    <property type="nucleotide sequence ID" value="NZ_CP036343.1"/>
</dbReference>